<keyword evidence="2" id="KW-1185">Reference proteome</keyword>
<organism evidence="1 2">
    <name type="scientific">Gracilimonas mengyeensis</name>
    <dbReference type="NCBI Taxonomy" id="1302730"/>
    <lineage>
        <taxon>Bacteria</taxon>
        <taxon>Pseudomonadati</taxon>
        <taxon>Balneolota</taxon>
        <taxon>Balneolia</taxon>
        <taxon>Balneolales</taxon>
        <taxon>Balneolaceae</taxon>
        <taxon>Gracilimonas</taxon>
    </lineage>
</organism>
<evidence type="ECO:0000313" key="2">
    <source>
        <dbReference type="Proteomes" id="UP000317557"/>
    </source>
</evidence>
<dbReference type="EMBL" id="FXTP01000003">
    <property type="protein sequence ID" value="SMO50613.1"/>
    <property type="molecule type" value="Genomic_DNA"/>
</dbReference>
<protein>
    <submittedName>
        <fullName evidence="1">Uncharacterized protein</fullName>
    </submittedName>
</protein>
<dbReference type="Proteomes" id="UP000317557">
    <property type="component" value="Unassembled WGS sequence"/>
</dbReference>
<proteinExistence type="predicted"/>
<name>A0A521BTY1_9BACT</name>
<reference evidence="1 2" key="1">
    <citation type="submission" date="2017-05" db="EMBL/GenBank/DDBJ databases">
        <authorList>
            <person name="Varghese N."/>
            <person name="Submissions S."/>
        </authorList>
    </citation>
    <scope>NUCLEOTIDE SEQUENCE [LARGE SCALE GENOMIC DNA]</scope>
    <source>
        <strain evidence="1 2">DSM 21985</strain>
    </source>
</reference>
<gene>
    <name evidence="1" type="ORF">SAMN06265219_10383</name>
</gene>
<accession>A0A521BTY1</accession>
<dbReference type="AlphaFoldDB" id="A0A521BTY1"/>
<sequence>MNHMIQPAFFVLGISVKQLALRPTASGNSSQWK</sequence>
<evidence type="ECO:0000313" key="1">
    <source>
        <dbReference type="EMBL" id="SMO50613.1"/>
    </source>
</evidence>